<evidence type="ECO:0000256" key="2">
    <source>
        <dbReference type="SAM" id="MobiDB-lite"/>
    </source>
</evidence>
<dbReference type="InterPro" id="IPR000938">
    <property type="entry name" value="CAP-Gly_domain"/>
</dbReference>
<feature type="compositionally biased region" description="Polar residues" evidence="2">
    <location>
        <begin position="1235"/>
        <end position="1256"/>
    </location>
</feature>
<keyword evidence="1" id="KW-0175">Coiled coil</keyword>
<feature type="compositionally biased region" description="Polar residues" evidence="2">
    <location>
        <begin position="373"/>
        <end position="382"/>
    </location>
</feature>
<feature type="region of interest" description="Disordered" evidence="2">
    <location>
        <begin position="1227"/>
        <end position="1256"/>
    </location>
</feature>
<evidence type="ECO:0000256" key="1">
    <source>
        <dbReference type="SAM" id="Coils"/>
    </source>
</evidence>
<dbReference type="SMART" id="SM01052">
    <property type="entry name" value="CAP_GLY"/>
    <property type="match status" value="1"/>
</dbReference>
<feature type="compositionally biased region" description="Polar residues" evidence="2">
    <location>
        <begin position="708"/>
        <end position="723"/>
    </location>
</feature>
<feature type="compositionally biased region" description="Polar residues" evidence="2">
    <location>
        <begin position="654"/>
        <end position="675"/>
    </location>
</feature>
<dbReference type="Pfam" id="PF01302">
    <property type="entry name" value="CAP_GLY"/>
    <property type="match status" value="1"/>
</dbReference>
<feature type="region of interest" description="Disordered" evidence="2">
    <location>
        <begin position="1271"/>
        <end position="1408"/>
    </location>
</feature>
<dbReference type="PANTHER" id="PTHR18867:SF12">
    <property type="entry name" value="DNA REPAIR PROTEIN RAD50"/>
    <property type="match status" value="1"/>
</dbReference>
<dbReference type="GO" id="GO:0070192">
    <property type="term" value="P:chromosome organization involved in meiotic cell cycle"/>
    <property type="evidence" value="ECO:0007669"/>
    <property type="project" value="TreeGrafter"/>
</dbReference>
<reference evidence="4" key="1">
    <citation type="submission" date="2023-01" db="EMBL/GenBank/DDBJ databases">
        <title>Genome assembly of the deep-sea coral Lophelia pertusa.</title>
        <authorList>
            <person name="Herrera S."/>
            <person name="Cordes E."/>
        </authorList>
    </citation>
    <scope>NUCLEOTIDE SEQUENCE</scope>
    <source>
        <strain evidence="4">USNM1676648</strain>
        <tissue evidence="4">Polyp</tissue>
    </source>
</reference>
<feature type="compositionally biased region" description="Polar residues" evidence="2">
    <location>
        <begin position="758"/>
        <end position="801"/>
    </location>
</feature>
<dbReference type="GO" id="GO:0003691">
    <property type="term" value="F:double-stranded telomeric DNA binding"/>
    <property type="evidence" value="ECO:0007669"/>
    <property type="project" value="TreeGrafter"/>
</dbReference>
<dbReference type="SUPFAM" id="SSF74924">
    <property type="entry name" value="Cap-Gly domain"/>
    <property type="match status" value="1"/>
</dbReference>
<feature type="coiled-coil region" evidence="1">
    <location>
        <begin position="1002"/>
        <end position="1195"/>
    </location>
</feature>
<comment type="caution">
    <text evidence="4">The sequence shown here is derived from an EMBL/GenBank/DDBJ whole genome shotgun (WGS) entry which is preliminary data.</text>
</comment>
<feature type="compositionally biased region" description="Polar residues" evidence="2">
    <location>
        <begin position="1335"/>
        <end position="1344"/>
    </location>
</feature>
<dbReference type="InterPro" id="IPR036859">
    <property type="entry name" value="CAP-Gly_dom_sf"/>
</dbReference>
<dbReference type="GO" id="GO:0051880">
    <property type="term" value="F:G-quadruplex DNA binding"/>
    <property type="evidence" value="ECO:0007669"/>
    <property type="project" value="TreeGrafter"/>
</dbReference>
<name>A0A9W9YR04_9CNID</name>
<evidence type="ECO:0000313" key="4">
    <source>
        <dbReference type="EMBL" id="KAJ7363388.1"/>
    </source>
</evidence>
<dbReference type="GO" id="GO:0030870">
    <property type="term" value="C:Mre11 complex"/>
    <property type="evidence" value="ECO:0007669"/>
    <property type="project" value="TreeGrafter"/>
</dbReference>
<dbReference type="GO" id="GO:0000722">
    <property type="term" value="P:telomere maintenance via recombination"/>
    <property type="evidence" value="ECO:0007669"/>
    <property type="project" value="TreeGrafter"/>
</dbReference>
<feature type="compositionally biased region" description="Basic and acidic residues" evidence="2">
    <location>
        <begin position="154"/>
        <end position="173"/>
    </location>
</feature>
<feature type="compositionally biased region" description="Polar residues" evidence="2">
    <location>
        <begin position="820"/>
        <end position="837"/>
    </location>
</feature>
<dbReference type="PANTHER" id="PTHR18867">
    <property type="entry name" value="RAD50"/>
    <property type="match status" value="1"/>
</dbReference>
<feature type="compositionally biased region" description="Low complexity" evidence="2">
    <location>
        <begin position="1436"/>
        <end position="1452"/>
    </location>
</feature>
<feature type="domain" description="CAP-Gly" evidence="3">
    <location>
        <begin position="1500"/>
        <end position="1543"/>
    </location>
</feature>
<feature type="compositionally biased region" description="Polar residues" evidence="2">
    <location>
        <begin position="1276"/>
        <end position="1292"/>
    </location>
</feature>
<feature type="region of interest" description="Disordered" evidence="2">
    <location>
        <begin position="1425"/>
        <end position="1452"/>
    </location>
</feature>
<feature type="compositionally biased region" description="Basic and acidic residues" evidence="2">
    <location>
        <begin position="399"/>
        <end position="408"/>
    </location>
</feature>
<feature type="compositionally biased region" description="Polar residues" evidence="2">
    <location>
        <begin position="950"/>
        <end position="963"/>
    </location>
</feature>
<dbReference type="Proteomes" id="UP001163046">
    <property type="component" value="Unassembled WGS sequence"/>
</dbReference>
<dbReference type="GO" id="GO:0000794">
    <property type="term" value="C:condensed nuclear chromosome"/>
    <property type="evidence" value="ECO:0007669"/>
    <property type="project" value="TreeGrafter"/>
</dbReference>
<dbReference type="PROSITE" id="PS00845">
    <property type="entry name" value="CAP_GLY_1"/>
    <property type="match status" value="1"/>
</dbReference>
<feature type="compositionally biased region" description="Basic and acidic residues" evidence="2">
    <location>
        <begin position="309"/>
        <end position="318"/>
    </location>
</feature>
<feature type="compositionally biased region" description="Low complexity" evidence="2">
    <location>
        <begin position="1345"/>
        <end position="1354"/>
    </location>
</feature>
<gene>
    <name evidence="4" type="ORF">OS493_009540</name>
</gene>
<keyword evidence="5" id="KW-1185">Reference proteome</keyword>
<feature type="compositionally biased region" description="Polar residues" evidence="2">
    <location>
        <begin position="689"/>
        <end position="700"/>
    </location>
</feature>
<feature type="region of interest" description="Disordered" evidence="2">
    <location>
        <begin position="140"/>
        <end position="177"/>
    </location>
</feature>
<dbReference type="GO" id="GO:0006302">
    <property type="term" value="P:double-strand break repair"/>
    <property type="evidence" value="ECO:0007669"/>
    <property type="project" value="TreeGrafter"/>
</dbReference>
<dbReference type="OrthoDB" id="5983260at2759"/>
<feature type="compositionally biased region" description="Low complexity" evidence="2">
    <location>
        <begin position="453"/>
        <end position="462"/>
    </location>
</feature>
<evidence type="ECO:0000313" key="5">
    <source>
        <dbReference type="Proteomes" id="UP001163046"/>
    </source>
</evidence>
<feature type="region of interest" description="Disordered" evidence="2">
    <location>
        <begin position="525"/>
        <end position="986"/>
    </location>
</feature>
<dbReference type="GO" id="GO:0007004">
    <property type="term" value="P:telomere maintenance via telomerase"/>
    <property type="evidence" value="ECO:0007669"/>
    <property type="project" value="TreeGrafter"/>
</dbReference>
<feature type="compositionally biased region" description="Polar residues" evidence="2">
    <location>
        <begin position="592"/>
        <end position="609"/>
    </location>
</feature>
<feature type="compositionally biased region" description="Polar residues" evidence="2">
    <location>
        <begin position="546"/>
        <end position="560"/>
    </location>
</feature>
<dbReference type="EMBL" id="MU827305">
    <property type="protein sequence ID" value="KAJ7363388.1"/>
    <property type="molecule type" value="Genomic_DNA"/>
</dbReference>
<proteinExistence type="predicted"/>
<feature type="compositionally biased region" description="Polar residues" evidence="2">
    <location>
        <begin position="896"/>
        <end position="925"/>
    </location>
</feature>
<feature type="region of interest" description="Disordered" evidence="2">
    <location>
        <begin position="219"/>
        <end position="413"/>
    </location>
</feature>
<organism evidence="4 5">
    <name type="scientific">Desmophyllum pertusum</name>
    <dbReference type="NCBI Taxonomy" id="174260"/>
    <lineage>
        <taxon>Eukaryota</taxon>
        <taxon>Metazoa</taxon>
        <taxon>Cnidaria</taxon>
        <taxon>Anthozoa</taxon>
        <taxon>Hexacorallia</taxon>
        <taxon>Scleractinia</taxon>
        <taxon>Caryophylliina</taxon>
        <taxon>Caryophylliidae</taxon>
        <taxon>Desmophyllum</taxon>
    </lineage>
</organism>
<feature type="region of interest" description="Disordered" evidence="2">
    <location>
        <begin position="437"/>
        <end position="495"/>
    </location>
</feature>
<protein>
    <recommendedName>
        <fullName evidence="3">CAP-Gly domain-containing protein</fullName>
    </recommendedName>
</protein>
<accession>A0A9W9YR04</accession>
<evidence type="ECO:0000259" key="3">
    <source>
        <dbReference type="PROSITE" id="PS50245"/>
    </source>
</evidence>
<sequence length="1552" mass="167281">MQCPFCQEEVGSADDLQLHCLVCTSAYAEPGISGAPRTDCVVVRFRWVKSRPCFEREVHLISSLAGSVKLHWKEDEALYESETVGVPVGHHLCQLAIGGDVVPTEEFEVNDDSDVIFIILQEAANYGYLMFDESDRRARVSAGDVGSDGEPEQVDTHDDRTPRPLDMESRENQTENTNVMSPLYRELLQHQLSHGEPSWVPGSGVQSPVMSDVDLSELAGQHDDDDEPPILTPQPDSIEELQPSSPVLLQPGLEEESRPGDLSGESDGVLSLPDGRGADDQSDSEAEEVLSSSRPPAPPSSSSPVPNSHSEHDSRVSSRESPVNSVPSESGARDDSVISPLLYEAFRHDSPPPITGSPFTEGEHTNVVPPYTSPQTTPGRDNNSTEETDHVPSTVQTPAEEHPIEHAHSSPRASPLGSAVLVLDAVIVPSTLDALPSDHVATSPPERHSPAGSVHSSSLFSSGLPTPIMSPRAIQSDTGMPLASRGSPLGSIQLPLRPQSLGGSINLSEMVPVSEDLLTTLNSASHLESPRGPVSGAEESPISPALRQSPTGSNHSTSVHPQGGLGLADDASRHSSQRSTPRTSHLSHRESGNSTPSVPSPRQRTSAAGSPTELLMETVYRRGSGTPPVSSHDGSTAPTPPAMPSTNSRVSHRGSGNSTPSVHSPRQRTSGTGSPSELLAEIAYRQGTPPVSSRDGSTAATPPVMPSTRVSQRAGSGNSTPSVHSPRHRTSGAGSPTEHLMETVYRRGSGTPPVVSSHDGSTAPTPAVMQSPSSRVSHRGSGNSTPSVHSPRQRTSGTGSPSELLAEIAYRQGAPPVSSRDGSTAATPPMMPSTNSRISHRGSENSTSSVPSPRHRTSGAGSPTELLLETVYRRGTGTPPVSSRDGSADATPAVMPSTSSRVSHQGSGNSTPSVHSLRQRTSGTGRPSELLAETVYRRGTPPVSSHGAPSRTSRQQSPATSVHSRAEHSSPRVLSPPFPHESAIPSHGSAFATVNAEFGSPAVGLSSEVEALRQERDTLARELRQRAAHYEAELRRVRSRNEDLEQQMLSIETVATLTKQDDEKTQELEHTVLDLNRTLREKDEEISSLQESVRGLERTNQQLKEEQDSLKTVNELRLEDMNKLNSDLQQELSDLQRRSLESSRASRGRNEGKIIELQVLQNTLQQHVQRLQLENENLQTKLKQAKQEINTMKAITTTRNGSRLSKAKSETDLSKRFDKYTMYDKHRYRDPEPSKTVSFATRSDSSGLGTTRFSSSDANYTRSHEVGVSSPVIMNGYSSPRSEAKRLSSSCASLHDRLMREPPTSRTTVPRHRVGSLGEDSDVSDDLEHGVGYHTATQPRWRTQSSESSASSVVSRDHDYSTDAARQPRASIYTPSSSVYDQDDWVSGRRRRPHSYHGATGSLNDVHGAGKDDYTSSYNVKSSPYSHSLRDVGLHSTSSSSYSTNPQQLTTTPYLYPRTTTKLFTKPFAPSSSGDIQLGMEVLVTRSRGQIGRGVVKYVGPLPSRKDMYIGVELGPGQEGKHDGSLDGQRLFSCKPNRGIFVSFNKVVMCYG</sequence>
<feature type="compositionally biased region" description="Polar residues" evidence="2">
    <location>
        <begin position="319"/>
        <end position="328"/>
    </location>
</feature>
<dbReference type="PROSITE" id="PS50245">
    <property type="entry name" value="CAP_GLY_2"/>
    <property type="match status" value="1"/>
</dbReference>
<dbReference type="GO" id="GO:0043047">
    <property type="term" value="F:single-stranded telomeric DNA binding"/>
    <property type="evidence" value="ECO:0007669"/>
    <property type="project" value="TreeGrafter"/>
</dbReference>
<dbReference type="Gene3D" id="2.30.30.190">
    <property type="entry name" value="CAP Gly-rich-like domain"/>
    <property type="match status" value="1"/>
</dbReference>